<gene>
    <name evidence="1" type="ORF">GGQ66_002513</name>
</gene>
<keyword evidence="2" id="KW-1185">Reference proteome</keyword>
<dbReference type="Proteomes" id="UP000584824">
    <property type="component" value="Unassembled WGS sequence"/>
</dbReference>
<dbReference type="PANTHER" id="PTHR36931">
    <property type="entry name" value="UPF0153 PROTEIN YEIW"/>
    <property type="match status" value="1"/>
</dbReference>
<proteinExistence type="predicted"/>
<dbReference type="RefSeq" id="WP_183792955.1">
    <property type="nucleotide sequence ID" value="NZ_JACIDU010000009.1"/>
</dbReference>
<dbReference type="EMBL" id="JACIDU010000009">
    <property type="protein sequence ID" value="MBB4103945.1"/>
    <property type="molecule type" value="Genomic_DNA"/>
</dbReference>
<name>A0A7W6K2G6_9HYPH</name>
<organism evidence="1 2">
    <name type="scientific">Allorhizobium borbori</name>
    <dbReference type="NCBI Taxonomy" id="485907"/>
    <lineage>
        <taxon>Bacteria</taxon>
        <taxon>Pseudomonadati</taxon>
        <taxon>Pseudomonadota</taxon>
        <taxon>Alphaproteobacteria</taxon>
        <taxon>Hyphomicrobiales</taxon>
        <taxon>Rhizobiaceae</taxon>
        <taxon>Rhizobium/Agrobacterium group</taxon>
        <taxon>Allorhizobium</taxon>
    </lineage>
</organism>
<evidence type="ECO:0000313" key="2">
    <source>
        <dbReference type="Proteomes" id="UP000584824"/>
    </source>
</evidence>
<dbReference type="InterPro" id="IPR052572">
    <property type="entry name" value="UPF0153_domain"/>
</dbReference>
<dbReference type="PANTHER" id="PTHR36931:SF1">
    <property type="entry name" value="UPF0153 PROTEIN YEIW"/>
    <property type="match status" value="1"/>
</dbReference>
<evidence type="ECO:0000313" key="1">
    <source>
        <dbReference type="EMBL" id="MBB4103945.1"/>
    </source>
</evidence>
<reference evidence="1 2" key="1">
    <citation type="submission" date="2020-08" db="EMBL/GenBank/DDBJ databases">
        <title>Genomic Encyclopedia of Type Strains, Phase IV (KMG-IV): sequencing the most valuable type-strain genomes for metagenomic binning, comparative biology and taxonomic classification.</title>
        <authorList>
            <person name="Goeker M."/>
        </authorList>
    </citation>
    <scope>NUCLEOTIDE SEQUENCE [LARGE SCALE GENOMIC DNA]</scope>
    <source>
        <strain evidence="1 2">DSM 26385</strain>
    </source>
</reference>
<protein>
    <submittedName>
        <fullName evidence="1">Uncharacterized protein</fullName>
    </submittedName>
</protein>
<comment type="caution">
    <text evidence="1">The sequence shown here is derived from an EMBL/GenBank/DDBJ whole genome shotgun (WGS) entry which is preliminary data.</text>
</comment>
<accession>A0A7W6K2G6</accession>
<dbReference type="AlphaFoldDB" id="A0A7W6K2G6"/>
<sequence>MPEPAGRSCGTCILCCWLPDIDALDKPANVPCAHCSPAGGCAIYPARPRLCRDFFCEWMTDARLGAEWEPTVAHMMVYRQGPQTTILVDPAYPDAWRQEPHVSQLREWAKAPEPEGGYVIVFVGDDVFKVRPDPG</sequence>